<dbReference type="PROSITE" id="PS00211">
    <property type="entry name" value="ABC_TRANSPORTER_1"/>
    <property type="match status" value="1"/>
</dbReference>
<keyword evidence="2 7" id="KW-0812">Transmembrane</keyword>
<keyword evidence="5 7" id="KW-1133">Transmembrane helix</keyword>
<proteinExistence type="predicted"/>
<dbReference type="InterPro" id="IPR011527">
    <property type="entry name" value="ABC1_TM_dom"/>
</dbReference>
<evidence type="ECO:0000256" key="1">
    <source>
        <dbReference type="ARBA" id="ARBA00004651"/>
    </source>
</evidence>
<keyword evidence="3" id="KW-0547">Nucleotide-binding</keyword>
<accession>A0ABW1T5L0</accession>
<evidence type="ECO:0000256" key="7">
    <source>
        <dbReference type="SAM" id="Phobius"/>
    </source>
</evidence>
<evidence type="ECO:0000256" key="5">
    <source>
        <dbReference type="ARBA" id="ARBA00022989"/>
    </source>
</evidence>
<feature type="transmembrane region" description="Helical" evidence="7">
    <location>
        <begin position="58"/>
        <end position="82"/>
    </location>
</feature>
<gene>
    <name evidence="10" type="primary">cydD</name>
    <name evidence="10" type="ORF">ACFQGU_17220</name>
</gene>
<evidence type="ECO:0000259" key="8">
    <source>
        <dbReference type="PROSITE" id="PS50893"/>
    </source>
</evidence>
<dbReference type="PROSITE" id="PS50893">
    <property type="entry name" value="ABC_TRANSPORTER_2"/>
    <property type="match status" value="1"/>
</dbReference>
<feature type="transmembrane region" description="Helical" evidence="7">
    <location>
        <begin position="20"/>
        <end position="46"/>
    </location>
</feature>
<evidence type="ECO:0000256" key="2">
    <source>
        <dbReference type="ARBA" id="ARBA00022692"/>
    </source>
</evidence>
<dbReference type="NCBIfam" id="TIGR02857">
    <property type="entry name" value="CydD"/>
    <property type="match status" value="1"/>
</dbReference>
<evidence type="ECO:0000256" key="4">
    <source>
        <dbReference type="ARBA" id="ARBA00022840"/>
    </source>
</evidence>
<dbReference type="InterPro" id="IPR017871">
    <property type="entry name" value="ABC_transporter-like_CS"/>
</dbReference>
<dbReference type="InterPro" id="IPR027417">
    <property type="entry name" value="P-loop_NTPase"/>
</dbReference>
<sequence length="548" mass="56728">MSRPLDPRLLRYARGVRSLLLGSVVVAGLTAALVVAQAFCLGYVVSEVFLGEAALDDVMPVITLLAGIVVGRALLSGLGDVLAQRSATRTSRELRAAMLAHVVRLGPVWLSGERRGQVATLATRGIDSVEPYVSRYLPQLVIAVVVPLTVGIAILTQDLLAAVIVAVTAPLIPVFMILIGLYTQSATAKQWSTLGVLSGHFLDVVAGLPTLKAFRRETAQSQRMAEIDRRYRKATVGVLRISFLSSLTLELLASLSVAVVAVAIGIRLVYGEIDLQTGLTVLILAPEVYLPIRMVGAQFHAAADGIDAAEQVFEILGTEPATTGTRTDVPAGPMVVDGVGVTYPGSEVVALLPSSVTIEPGRVTAVVGPSGAGKSTLLAVLQAFVAPTSGAVRVGDADLADLDATVWRARLGVVAQDPVLVGPTVADDVRLRRPAATDAAVDAALREAGLDPATLPDGAATRVGDLASDVSAGQRRRVALARVLLDPPPLVLLDEPTAGLDDEAEAGVVAAVRLLAARGSAVVVVAHRPGLVQPGDTVLTLEPAGVPA</sequence>
<dbReference type="Pfam" id="PF00664">
    <property type="entry name" value="ABC_membrane"/>
    <property type="match status" value="1"/>
</dbReference>
<evidence type="ECO:0000313" key="11">
    <source>
        <dbReference type="Proteomes" id="UP001596138"/>
    </source>
</evidence>
<comment type="subcellular location">
    <subcellularLocation>
        <location evidence="1">Cell membrane</location>
        <topology evidence="1">Multi-pass membrane protein</topology>
    </subcellularLocation>
</comment>
<dbReference type="PROSITE" id="PS50929">
    <property type="entry name" value="ABC_TM1F"/>
    <property type="match status" value="1"/>
</dbReference>
<feature type="domain" description="ABC transmembrane type-1" evidence="9">
    <location>
        <begin position="21"/>
        <end position="304"/>
    </location>
</feature>
<dbReference type="EMBL" id="JBHSTI010000052">
    <property type="protein sequence ID" value="MFC6239615.1"/>
    <property type="molecule type" value="Genomic_DNA"/>
</dbReference>
<keyword evidence="6 7" id="KW-0472">Membrane</keyword>
<evidence type="ECO:0000256" key="3">
    <source>
        <dbReference type="ARBA" id="ARBA00022741"/>
    </source>
</evidence>
<dbReference type="Pfam" id="PF00005">
    <property type="entry name" value="ABC_tran"/>
    <property type="match status" value="1"/>
</dbReference>
<evidence type="ECO:0000256" key="6">
    <source>
        <dbReference type="ARBA" id="ARBA00023136"/>
    </source>
</evidence>
<feature type="transmembrane region" description="Helical" evidence="7">
    <location>
        <begin position="136"/>
        <end position="155"/>
    </location>
</feature>
<dbReference type="InterPro" id="IPR003593">
    <property type="entry name" value="AAA+_ATPase"/>
</dbReference>
<keyword evidence="11" id="KW-1185">Reference proteome</keyword>
<feature type="transmembrane region" description="Helical" evidence="7">
    <location>
        <begin position="249"/>
        <end position="270"/>
    </location>
</feature>
<dbReference type="PANTHER" id="PTHR24221:SF590">
    <property type="entry name" value="COMPONENT LINKED WITH THE ASSEMBLY OF CYTOCHROME' TRANSPORT TRANSMEMBRANE ATP-BINDING PROTEIN ABC TRANSPORTER CYDD-RELATED"/>
    <property type="match status" value="1"/>
</dbReference>
<evidence type="ECO:0000313" key="10">
    <source>
        <dbReference type="EMBL" id="MFC6239615.1"/>
    </source>
</evidence>
<dbReference type="CDD" id="cd18584">
    <property type="entry name" value="ABC_6TM_AarD_CydD"/>
    <property type="match status" value="1"/>
</dbReference>
<organism evidence="10 11">
    <name type="scientific">Longivirga aurantiaca</name>
    <dbReference type="NCBI Taxonomy" id="1837743"/>
    <lineage>
        <taxon>Bacteria</taxon>
        <taxon>Bacillati</taxon>
        <taxon>Actinomycetota</taxon>
        <taxon>Actinomycetes</taxon>
        <taxon>Sporichthyales</taxon>
        <taxon>Sporichthyaceae</taxon>
        <taxon>Longivirga</taxon>
    </lineage>
</organism>
<dbReference type="PANTHER" id="PTHR24221">
    <property type="entry name" value="ATP-BINDING CASSETTE SUB-FAMILY B"/>
    <property type="match status" value="1"/>
</dbReference>
<feature type="transmembrane region" description="Helical" evidence="7">
    <location>
        <begin position="162"/>
        <end position="182"/>
    </location>
</feature>
<protein>
    <submittedName>
        <fullName evidence="10">Thiol reductant ABC exporter subunit CydD</fullName>
    </submittedName>
</protein>
<evidence type="ECO:0000259" key="9">
    <source>
        <dbReference type="PROSITE" id="PS50929"/>
    </source>
</evidence>
<dbReference type="InterPro" id="IPR036640">
    <property type="entry name" value="ABC1_TM_sf"/>
</dbReference>
<name>A0ABW1T5L0_9ACTN</name>
<keyword evidence="4" id="KW-0067">ATP-binding</keyword>
<dbReference type="SMART" id="SM00382">
    <property type="entry name" value="AAA"/>
    <property type="match status" value="1"/>
</dbReference>
<dbReference type="InterPro" id="IPR003439">
    <property type="entry name" value="ABC_transporter-like_ATP-bd"/>
</dbReference>
<dbReference type="Gene3D" id="1.20.1560.10">
    <property type="entry name" value="ABC transporter type 1, transmembrane domain"/>
    <property type="match status" value="1"/>
</dbReference>
<dbReference type="InterPro" id="IPR039421">
    <property type="entry name" value="Type_1_exporter"/>
</dbReference>
<dbReference type="Proteomes" id="UP001596138">
    <property type="component" value="Unassembled WGS sequence"/>
</dbReference>
<comment type="caution">
    <text evidence="10">The sequence shown here is derived from an EMBL/GenBank/DDBJ whole genome shotgun (WGS) entry which is preliminary data.</text>
</comment>
<dbReference type="SUPFAM" id="SSF90123">
    <property type="entry name" value="ABC transporter transmembrane region"/>
    <property type="match status" value="1"/>
</dbReference>
<dbReference type="InterPro" id="IPR014216">
    <property type="entry name" value="ABC_transptr_CydD"/>
</dbReference>
<dbReference type="Gene3D" id="3.40.50.300">
    <property type="entry name" value="P-loop containing nucleotide triphosphate hydrolases"/>
    <property type="match status" value="1"/>
</dbReference>
<reference evidence="11" key="1">
    <citation type="journal article" date="2019" name="Int. J. Syst. Evol. Microbiol.">
        <title>The Global Catalogue of Microorganisms (GCM) 10K type strain sequencing project: providing services to taxonomists for standard genome sequencing and annotation.</title>
        <authorList>
            <consortium name="The Broad Institute Genomics Platform"/>
            <consortium name="The Broad Institute Genome Sequencing Center for Infectious Disease"/>
            <person name="Wu L."/>
            <person name="Ma J."/>
        </authorList>
    </citation>
    <scope>NUCLEOTIDE SEQUENCE [LARGE SCALE GENOMIC DNA]</scope>
    <source>
        <strain evidence="11">CGMCC 4.7317</strain>
    </source>
</reference>
<dbReference type="RefSeq" id="WP_386768930.1">
    <property type="nucleotide sequence ID" value="NZ_JBHSTI010000052.1"/>
</dbReference>
<feature type="domain" description="ABC transporter" evidence="8">
    <location>
        <begin position="336"/>
        <end position="548"/>
    </location>
</feature>
<dbReference type="SUPFAM" id="SSF52540">
    <property type="entry name" value="P-loop containing nucleoside triphosphate hydrolases"/>
    <property type="match status" value="1"/>
</dbReference>